<dbReference type="InterPro" id="IPR058240">
    <property type="entry name" value="rSAM_sf"/>
</dbReference>
<name>N1U0V7_9LEPT</name>
<dbReference type="GO" id="GO:0051539">
    <property type="term" value="F:4 iron, 4 sulfur cluster binding"/>
    <property type="evidence" value="ECO:0007669"/>
    <property type="project" value="UniProtKB-KW"/>
</dbReference>
<comment type="cofactor">
    <cofactor evidence="1">
        <name>[4Fe-4S] cluster</name>
        <dbReference type="ChEBI" id="CHEBI:49883"/>
    </cofactor>
</comment>
<evidence type="ECO:0000256" key="2">
    <source>
        <dbReference type="ARBA" id="ARBA00022485"/>
    </source>
</evidence>
<evidence type="ECO:0000256" key="6">
    <source>
        <dbReference type="ARBA" id="ARBA00023014"/>
    </source>
</evidence>
<protein>
    <submittedName>
        <fullName evidence="8">FO synthase subunit 2 domain protein</fullName>
    </submittedName>
</protein>
<dbReference type="AlphaFoldDB" id="N1U0V7"/>
<keyword evidence="3" id="KW-0949">S-adenosyl-L-methionine</keyword>
<gene>
    <name evidence="8" type="ORF">LEP1GSC043_3986</name>
</gene>
<evidence type="ECO:0000256" key="1">
    <source>
        <dbReference type="ARBA" id="ARBA00001966"/>
    </source>
</evidence>
<keyword evidence="2" id="KW-0004">4Fe-4S</keyword>
<keyword evidence="5" id="KW-0408">Iron</keyword>
<dbReference type="EMBL" id="AHMI02000189">
    <property type="protein sequence ID" value="EMY14158.1"/>
    <property type="molecule type" value="Genomic_DNA"/>
</dbReference>
<evidence type="ECO:0000313" key="8">
    <source>
        <dbReference type="EMBL" id="EMY14158.1"/>
    </source>
</evidence>
<proteinExistence type="predicted"/>
<evidence type="ECO:0000313" key="9">
    <source>
        <dbReference type="Proteomes" id="UP000012249"/>
    </source>
</evidence>
<dbReference type="SUPFAM" id="SSF102114">
    <property type="entry name" value="Radical SAM enzymes"/>
    <property type="match status" value="1"/>
</dbReference>
<dbReference type="PANTHER" id="PTHR43076:SF1">
    <property type="entry name" value="LIPOYL SYNTHASE 2"/>
    <property type="match status" value="1"/>
</dbReference>
<keyword evidence="6" id="KW-0411">Iron-sulfur</keyword>
<reference evidence="8 9" key="1">
    <citation type="submission" date="2013-02" db="EMBL/GenBank/DDBJ databases">
        <authorList>
            <person name="Harkins D.M."/>
            <person name="Durkin A.S."/>
            <person name="Brinkac L.M."/>
            <person name="Haft D.H."/>
            <person name="Selengut J.D."/>
            <person name="Sanka R."/>
            <person name="DePew J."/>
            <person name="Purushe J."/>
            <person name="Haake D.A."/>
            <person name="Matsunaga J."/>
            <person name="Vinetz J.M."/>
            <person name="Sutton G.G."/>
            <person name="Nierman W.C."/>
            <person name="Fouts D.E."/>
        </authorList>
    </citation>
    <scope>NUCLEOTIDE SEQUENCE [LARGE SCALE GENOMIC DNA]</scope>
    <source>
        <strain evidence="8 9">Ecochallenge</strain>
    </source>
</reference>
<dbReference type="Pfam" id="PF04055">
    <property type="entry name" value="Radical_SAM"/>
    <property type="match status" value="1"/>
</dbReference>
<dbReference type="InterPro" id="IPR013785">
    <property type="entry name" value="Aldolase_TIM"/>
</dbReference>
<evidence type="ECO:0000256" key="4">
    <source>
        <dbReference type="ARBA" id="ARBA00022723"/>
    </source>
</evidence>
<dbReference type="Proteomes" id="UP000012249">
    <property type="component" value="Unassembled WGS sequence"/>
</dbReference>
<dbReference type="SFLD" id="SFLDS00029">
    <property type="entry name" value="Radical_SAM"/>
    <property type="match status" value="1"/>
</dbReference>
<dbReference type="InterPro" id="IPR007197">
    <property type="entry name" value="rSAM"/>
</dbReference>
<organism evidence="8 9">
    <name type="scientific">Leptospira weilii str. Ecochallenge</name>
    <dbReference type="NCBI Taxonomy" id="1049986"/>
    <lineage>
        <taxon>Bacteria</taxon>
        <taxon>Pseudomonadati</taxon>
        <taxon>Spirochaetota</taxon>
        <taxon>Spirochaetia</taxon>
        <taxon>Leptospirales</taxon>
        <taxon>Leptospiraceae</taxon>
        <taxon>Leptospira</taxon>
    </lineage>
</organism>
<evidence type="ECO:0000256" key="3">
    <source>
        <dbReference type="ARBA" id="ARBA00022691"/>
    </source>
</evidence>
<dbReference type="GO" id="GO:0046872">
    <property type="term" value="F:metal ion binding"/>
    <property type="evidence" value="ECO:0007669"/>
    <property type="project" value="UniProtKB-KW"/>
</dbReference>
<comment type="caution">
    <text evidence="8">The sequence shown here is derived from an EMBL/GenBank/DDBJ whole genome shotgun (WGS) entry which is preliminary data.</text>
</comment>
<dbReference type="Gene3D" id="3.20.20.70">
    <property type="entry name" value="Aldolase class I"/>
    <property type="match status" value="1"/>
</dbReference>
<sequence>MAAIFSSQPADRILEKALDGNRISPEEALTLYREGDHLKIMATARALREKILPHRYASYTMFRVVNYTNYCNVECSFCSFMDEIGNGKGYVLSTEQILEKMDYAVGEGADQMFLQGGVYPDLSFDYYLDVIVSVKKNIRTCTFALFLLWKSSTWKRLPGLRSRKFFGS</sequence>
<dbReference type="GO" id="GO:0044689">
    <property type="term" value="F:7,8-didemethyl-8-hydroxy-5-deazariboflavin synthase activity"/>
    <property type="evidence" value="ECO:0007669"/>
    <property type="project" value="TreeGrafter"/>
</dbReference>
<evidence type="ECO:0000256" key="5">
    <source>
        <dbReference type="ARBA" id="ARBA00023004"/>
    </source>
</evidence>
<evidence type="ECO:0000259" key="7">
    <source>
        <dbReference type="Pfam" id="PF04055"/>
    </source>
</evidence>
<feature type="domain" description="Radical SAM core" evidence="7">
    <location>
        <begin position="65"/>
        <end position="140"/>
    </location>
</feature>
<keyword evidence="4" id="KW-0479">Metal-binding</keyword>
<accession>N1U0V7</accession>
<dbReference type="InterPro" id="IPR034405">
    <property type="entry name" value="F420"/>
</dbReference>
<dbReference type="PANTHER" id="PTHR43076">
    <property type="entry name" value="FO SYNTHASE (COFH)"/>
    <property type="match status" value="1"/>
</dbReference>